<sequence length="98" mass="11259">IKPKGKPNFYIRGNGESIFSSAKSNMSPKPFRKNYCKNYKNRTYINRKVVDDLKRKAVSLEREYLLLSLEINSLKRENSIIESLQQSLLPPTGTLPAL</sequence>
<feature type="coiled-coil region" evidence="1">
    <location>
        <begin position="50"/>
        <end position="77"/>
    </location>
</feature>
<evidence type="ECO:0000313" key="3">
    <source>
        <dbReference type="Proteomes" id="UP000789901"/>
    </source>
</evidence>
<evidence type="ECO:0000256" key="1">
    <source>
        <dbReference type="SAM" id="Coils"/>
    </source>
</evidence>
<keyword evidence="1" id="KW-0175">Coiled coil</keyword>
<organism evidence="2 3">
    <name type="scientific">Gigaspora margarita</name>
    <dbReference type="NCBI Taxonomy" id="4874"/>
    <lineage>
        <taxon>Eukaryota</taxon>
        <taxon>Fungi</taxon>
        <taxon>Fungi incertae sedis</taxon>
        <taxon>Mucoromycota</taxon>
        <taxon>Glomeromycotina</taxon>
        <taxon>Glomeromycetes</taxon>
        <taxon>Diversisporales</taxon>
        <taxon>Gigasporaceae</taxon>
        <taxon>Gigaspora</taxon>
    </lineage>
</organism>
<keyword evidence="3" id="KW-1185">Reference proteome</keyword>
<dbReference type="EMBL" id="CAJVQB010070260">
    <property type="protein sequence ID" value="CAG8842802.1"/>
    <property type="molecule type" value="Genomic_DNA"/>
</dbReference>
<accession>A0ABN7WZQ5</accession>
<feature type="non-terminal residue" evidence="2">
    <location>
        <position position="1"/>
    </location>
</feature>
<dbReference type="Proteomes" id="UP000789901">
    <property type="component" value="Unassembled WGS sequence"/>
</dbReference>
<evidence type="ECO:0000313" key="2">
    <source>
        <dbReference type="EMBL" id="CAG8842802.1"/>
    </source>
</evidence>
<reference evidence="2 3" key="1">
    <citation type="submission" date="2021-06" db="EMBL/GenBank/DDBJ databases">
        <authorList>
            <person name="Kallberg Y."/>
            <person name="Tangrot J."/>
            <person name="Rosling A."/>
        </authorList>
    </citation>
    <scope>NUCLEOTIDE SEQUENCE [LARGE SCALE GENOMIC DNA]</scope>
    <source>
        <strain evidence="2 3">120-4 pot B 10/14</strain>
    </source>
</reference>
<name>A0ABN7WZQ5_GIGMA</name>
<proteinExistence type="predicted"/>
<protein>
    <submittedName>
        <fullName evidence="2">41024_t:CDS:1</fullName>
    </submittedName>
</protein>
<gene>
    <name evidence="2" type="ORF">GMARGA_LOCUS36185</name>
</gene>
<comment type="caution">
    <text evidence="2">The sequence shown here is derived from an EMBL/GenBank/DDBJ whole genome shotgun (WGS) entry which is preliminary data.</text>
</comment>